<gene>
    <name evidence="5" type="ORF">P175DRAFT_0533960</name>
</gene>
<name>A0A2T5LTC5_9EURO</name>
<dbReference type="InterPro" id="IPR036908">
    <property type="entry name" value="RlpA-like_sf"/>
</dbReference>
<protein>
    <recommendedName>
        <fullName evidence="7">Allergen Asp f 15</fullName>
    </recommendedName>
</protein>
<dbReference type="Pfam" id="PF07249">
    <property type="entry name" value="Cerato-platanin"/>
    <property type="match status" value="1"/>
</dbReference>
<organism evidence="5 6">
    <name type="scientific">Aspergillus ochraceoroseus IBT 24754</name>
    <dbReference type="NCBI Taxonomy" id="1392256"/>
    <lineage>
        <taxon>Eukaryota</taxon>
        <taxon>Fungi</taxon>
        <taxon>Dikarya</taxon>
        <taxon>Ascomycota</taxon>
        <taxon>Pezizomycotina</taxon>
        <taxon>Eurotiomycetes</taxon>
        <taxon>Eurotiomycetidae</taxon>
        <taxon>Eurotiales</taxon>
        <taxon>Aspergillaceae</taxon>
        <taxon>Aspergillus</taxon>
        <taxon>Aspergillus subgen. Nidulantes</taxon>
    </lineage>
</organism>
<reference evidence="5 6" key="1">
    <citation type="journal article" date="2018" name="Proc. Natl. Acad. Sci. U.S.A.">
        <title>Linking secondary metabolites to gene clusters through genome sequencing of six diverse Aspergillus species.</title>
        <authorList>
            <person name="Kaerboelling I."/>
            <person name="Vesth T.C."/>
            <person name="Frisvad J.C."/>
            <person name="Nybo J.L."/>
            <person name="Theobald S."/>
            <person name="Kuo A."/>
            <person name="Bowyer P."/>
            <person name="Matsuda Y."/>
            <person name="Mondo S."/>
            <person name="Lyhne E.K."/>
            <person name="Kogle M.E."/>
            <person name="Clum A."/>
            <person name="Lipzen A."/>
            <person name="Salamov A."/>
            <person name="Ngan C.Y."/>
            <person name="Daum C."/>
            <person name="Chiniquy J."/>
            <person name="Barry K."/>
            <person name="LaButti K."/>
            <person name="Haridas S."/>
            <person name="Simmons B.A."/>
            <person name="Magnuson J.K."/>
            <person name="Mortensen U.H."/>
            <person name="Larsen T.O."/>
            <person name="Grigoriev I.V."/>
            <person name="Baker S.E."/>
            <person name="Andersen M.R."/>
        </authorList>
    </citation>
    <scope>NUCLEOTIDE SEQUENCE [LARGE SCALE GENOMIC DNA]</scope>
    <source>
        <strain evidence="5 6">IBT 24754</strain>
    </source>
</reference>
<keyword evidence="4" id="KW-0732">Signal</keyword>
<evidence type="ECO:0000256" key="2">
    <source>
        <dbReference type="ARBA" id="ARBA00010421"/>
    </source>
</evidence>
<evidence type="ECO:0000313" key="5">
    <source>
        <dbReference type="EMBL" id="PTU19521.1"/>
    </source>
</evidence>
<feature type="chain" id="PRO_5015756868" description="Allergen Asp f 15" evidence="4">
    <location>
        <begin position="20"/>
        <end position="156"/>
    </location>
</feature>
<dbReference type="GeneID" id="63816979"/>
<dbReference type="Proteomes" id="UP000244073">
    <property type="component" value="Unassembled WGS sequence"/>
</dbReference>
<comment type="subcellular location">
    <subcellularLocation>
        <location evidence="1">Secreted</location>
    </subcellularLocation>
</comment>
<dbReference type="RefSeq" id="XP_040750913.1">
    <property type="nucleotide sequence ID" value="XM_040900097.1"/>
</dbReference>
<dbReference type="InterPro" id="IPR010829">
    <property type="entry name" value="Cerato-platanin"/>
</dbReference>
<accession>A0A2T5LTC5</accession>
<dbReference type="VEuPathDB" id="FungiDB:P175DRAFT_0533960"/>
<keyword evidence="3" id="KW-0964">Secreted</keyword>
<comment type="similarity">
    <text evidence="2">Belongs to the cerato-platanin family.</text>
</comment>
<sequence>MKFTAVLSLLPLLLTSSLAAPVEVEIEERAAAAASTVSWDAKFDVAGSSMTTVACSDGTNGLMTKGYSTFGSLPSFPRIGGAPTIPGWNSPQCGACYSLEYNGRSIYITAIDAAPGGFNIGMTAMNTLTNGQAEALGRLKDIRFGFMRCVNADLNE</sequence>
<dbReference type="Gene3D" id="2.40.40.10">
    <property type="entry name" value="RlpA-like domain"/>
    <property type="match status" value="1"/>
</dbReference>
<dbReference type="AlphaFoldDB" id="A0A2T5LTC5"/>
<comment type="caution">
    <text evidence="5">The sequence shown here is derived from an EMBL/GenBank/DDBJ whole genome shotgun (WGS) entry which is preliminary data.</text>
</comment>
<dbReference type="OrthoDB" id="4898945at2759"/>
<evidence type="ECO:0000256" key="3">
    <source>
        <dbReference type="ARBA" id="ARBA00022525"/>
    </source>
</evidence>
<evidence type="ECO:0000256" key="1">
    <source>
        <dbReference type="ARBA" id="ARBA00004613"/>
    </source>
</evidence>
<dbReference type="EMBL" id="MSFN02000006">
    <property type="protein sequence ID" value="PTU19521.1"/>
    <property type="molecule type" value="Genomic_DNA"/>
</dbReference>
<dbReference type="CDD" id="cd22778">
    <property type="entry name" value="DPBB_CEPL-like"/>
    <property type="match status" value="1"/>
</dbReference>
<proteinExistence type="inferred from homology"/>
<evidence type="ECO:0008006" key="7">
    <source>
        <dbReference type="Google" id="ProtNLM"/>
    </source>
</evidence>
<evidence type="ECO:0000256" key="4">
    <source>
        <dbReference type="SAM" id="SignalP"/>
    </source>
</evidence>
<dbReference type="GO" id="GO:0005576">
    <property type="term" value="C:extracellular region"/>
    <property type="evidence" value="ECO:0007669"/>
    <property type="project" value="UniProtKB-SubCell"/>
</dbReference>
<dbReference type="SUPFAM" id="SSF50685">
    <property type="entry name" value="Barwin-like endoglucanases"/>
    <property type="match status" value="1"/>
</dbReference>
<evidence type="ECO:0000313" key="6">
    <source>
        <dbReference type="Proteomes" id="UP000244073"/>
    </source>
</evidence>
<feature type="signal peptide" evidence="4">
    <location>
        <begin position="1"/>
        <end position="19"/>
    </location>
</feature>